<sequence>MHVINLGLLYGTNASALVMLCEDKFFDGDNFREQLESAYDDFKSFTKAKKISHSQKMFTPRLVVKKDGQLLMTGKAYNNRVIAEWLHDVVQRARGSSTDPRMPLAYLCMIL</sequence>
<organism evidence="1 2">
    <name type="scientific">Durusdinium trenchii</name>
    <dbReference type="NCBI Taxonomy" id="1381693"/>
    <lineage>
        <taxon>Eukaryota</taxon>
        <taxon>Sar</taxon>
        <taxon>Alveolata</taxon>
        <taxon>Dinophyceae</taxon>
        <taxon>Suessiales</taxon>
        <taxon>Symbiodiniaceae</taxon>
        <taxon>Durusdinium</taxon>
    </lineage>
</organism>
<name>A0ABP0NBE2_9DINO</name>
<reference evidence="1 2" key="1">
    <citation type="submission" date="2024-02" db="EMBL/GenBank/DDBJ databases">
        <authorList>
            <person name="Chen Y."/>
            <person name="Shah S."/>
            <person name="Dougan E. K."/>
            <person name="Thang M."/>
            <person name="Chan C."/>
        </authorList>
    </citation>
    <scope>NUCLEOTIDE SEQUENCE [LARGE SCALE GENOMIC DNA]</scope>
</reference>
<dbReference type="EMBL" id="CAXAMN010021582">
    <property type="protein sequence ID" value="CAK9060971.1"/>
    <property type="molecule type" value="Genomic_DNA"/>
</dbReference>
<dbReference type="Proteomes" id="UP001642484">
    <property type="component" value="Unassembled WGS sequence"/>
</dbReference>
<keyword evidence="2" id="KW-1185">Reference proteome</keyword>
<gene>
    <name evidence="1" type="ORF">CCMP2556_LOCUS29988</name>
</gene>
<proteinExistence type="predicted"/>
<accession>A0ABP0NBE2</accession>
<protein>
    <submittedName>
        <fullName evidence="1">Uncharacterized protein</fullName>
    </submittedName>
</protein>
<evidence type="ECO:0000313" key="2">
    <source>
        <dbReference type="Proteomes" id="UP001642484"/>
    </source>
</evidence>
<evidence type="ECO:0000313" key="1">
    <source>
        <dbReference type="EMBL" id="CAK9060971.1"/>
    </source>
</evidence>
<comment type="caution">
    <text evidence="1">The sequence shown here is derived from an EMBL/GenBank/DDBJ whole genome shotgun (WGS) entry which is preliminary data.</text>
</comment>